<feature type="transmembrane region" description="Helical" evidence="1">
    <location>
        <begin position="82"/>
        <end position="100"/>
    </location>
</feature>
<dbReference type="EMBL" id="CAFBPU010000065">
    <property type="protein sequence ID" value="CAB5039397.1"/>
    <property type="molecule type" value="Genomic_DNA"/>
</dbReference>
<keyword evidence="1" id="KW-1133">Transmembrane helix</keyword>
<keyword evidence="1" id="KW-0472">Membrane</keyword>
<evidence type="ECO:0000313" key="3">
    <source>
        <dbReference type="EMBL" id="CAB5039397.1"/>
    </source>
</evidence>
<protein>
    <submittedName>
        <fullName evidence="2">Unannotated protein</fullName>
    </submittedName>
</protein>
<keyword evidence="1" id="KW-0812">Transmembrane</keyword>
<feature type="transmembrane region" description="Helical" evidence="1">
    <location>
        <begin position="112"/>
        <end position="132"/>
    </location>
</feature>
<evidence type="ECO:0000256" key="1">
    <source>
        <dbReference type="SAM" id="Phobius"/>
    </source>
</evidence>
<reference evidence="2" key="1">
    <citation type="submission" date="2020-05" db="EMBL/GenBank/DDBJ databases">
        <authorList>
            <person name="Chiriac C."/>
            <person name="Salcher M."/>
            <person name="Ghai R."/>
            <person name="Kavagutti S V."/>
        </authorList>
    </citation>
    <scope>NUCLEOTIDE SEQUENCE</scope>
</reference>
<dbReference type="AlphaFoldDB" id="A0A6J7C660"/>
<feature type="transmembrane region" description="Helical" evidence="1">
    <location>
        <begin position="12"/>
        <end position="32"/>
    </location>
</feature>
<proteinExistence type="predicted"/>
<organism evidence="2">
    <name type="scientific">freshwater metagenome</name>
    <dbReference type="NCBI Taxonomy" id="449393"/>
    <lineage>
        <taxon>unclassified sequences</taxon>
        <taxon>metagenomes</taxon>
        <taxon>ecological metagenomes</taxon>
    </lineage>
</organism>
<feature type="transmembrane region" description="Helical" evidence="1">
    <location>
        <begin position="53"/>
        <end position="70"/>
    </location>
</feature>
<name>A0A6J7C660_9ZZZZ</name>
<sequence>MDIDWLGTVRLFLHILAASIWVGGQLVLAALVPVLRAQDPALPKVAARAFNKVAWPAYWVLVATGVWNVAAESADAKPGWQGLLAAKAGVVALSGVAAWLHTRAKTTPGLAIWGALSGLSALSAVYLGIVLAG</sequence>
<dbReference type="EMBL" id="CAFBIZ010000158">
    <property type="protein sequence ID" value="CAB4851253.1"/>
    <property type="molecule type" value="Genomic_DNA"/>
</dbReference>
<evidence type="ECO:0000313" key="2">
    <source>
        <dbReference type="EMBL" id="CAB4851253.1"/>
    </source>
</evidence>
<accession>A0A6J7C660</accession>
<gene>
    <name evidence="2" type="ORF">UFOPK3268_01188</name>
    <name evidence="3" type="ORF">UFOPK4150_02170</name>
</gene>